<dbReference type="AlphaFoldDB" id="A0A5A8E7R6"/>
<dbReference type="Proteomes" id="UP000322899">
    <property type="component" value="Unassembled WGS sequence"/>
</dbReference>
<protein>
    <submittedName>
        <fullName evidence="1">Uncharacterized protein</fullName>
    </submittedName>
</protein>
<name>A0A5A8E7R6_CAFRO</name>
<accession>A0A5A8E7R6</accession>
<gene>
    <name evidence="1" type="ORF">FNF27_04700</name>
</gene>
<evidence type="ECO:0000313" key="1">
    <source>
        <dbReference type="EMBL" id="KAA0173752.1"/>
    </source>
</evidence>
<proteinExistence type="predicted"/>
<comment type="caution">
    <text evidence="1">The sequence shown here is derived from an EMBL/GenBank/DDBJ whole genome shotgun (WGS) entry which is preliminary data.</text>
</comment>
<evidence type="ECO:0000313" key="2">
    <source>
        <dbReference type="Proteomes" id="UP000322899"/>
    </source>
</evidence>
<sequence>MLLRAEADAAIAAGAVEAAGTVLGAAASLAGTSLATLLRAVGAAAGAGDDEVVGWPGASKAGALDAAAERGGLVRAAVAGMALCRLHHGQPADAAEMLRGFLVAAPPVTMRADTVYAAFTLIDLSRAPREAKRDKDALRAVAARFGVAHFAAGAS</sequence>
<dbReference type="EMBL" id="VLTO01000029">
    <property type="protein sequence ID" value="KAA0173752.1"/>
    <property type="molecule type" value="Genomic_DNA"/>
</dbReference>
<organism evidence="1 2">
    <name type="scientific">Cafeteria roenbergensis</name>
    <name type="common">Marine flagellate</name>
    <dbReference type="NCBI Taxonomy" id="33653"/>
    <lineage>
        <taxon>Eukaryota</taxon>
        <taxon>Sar</taxon>
        <taxon>Stramenopiles</taxon>
        <taxon>Bigyra</taxon>
        <taxon>Opalozoa</taxon>
        <taxon>Bicosoecida</taxon>
        <taxon>Cafeteriaceae</taxon>
        <taxon>Cafeteria</taxon>
    </lineage>
</organism>
<reference evidence="1 2" key="1">
    <citation type="submission" date="2019-07" db="EMBL/GenBank/DDBJ databases">
        <title>Genomes of Cafeteria roenbergensis.</title>
        <authorList>
            <person name="Fischer M.G."/>
            <person name="Hackl T."/>
            <person name="Roman M."/>
        </authorList>
    </citation>
    <scope>NUCLEOTIDE SEQUENCE [LARGE SCALE GENOMIC DNA]</scope>
    <source>
        <strain evidence="1 2">E4-10P</strain>
    </source>
</reference>